<dbReference type="NCBIfam" id="TIGR02246">
    <property type="entry name" value="SgcJ/EcaC family oxidoreductase"/>
    <property type="match status" value="1"/>
</dbReference>
<evidence type="ECO:0000313" key="3">
    <source>
        <dbReference type="Proteomes" id="UP000184543"/>
    </source>
</evidence>
<accession>A0A1M6CPR2</accession>
<sequence>MNVTLNFFHPILLLLFLTARVGGQQPVSEEEKPLYHLIEQYAEARDTKDTALLDRILTKDIDQLVSTGEWRRGLKTAKQGMMRSSTTNPGDRTLTVRNTRFLGPTTALIDARYTIKNRDGSLRNMWSTFVAVKENGNWKISAIRNMKPTGSD</sequence>
<name>A0A1M6CPR2_9FLAO</name>
<evidence type="ECO:0000259" key="1">
    <source>
        <dbReference type="Pfam" id="PF14534"/>
    </source>
</evidence>
<dbReference type="SUPFAM" id="SSF54427">
    <property type="entry name" value="NTF2-like"/>
    <property type="match status" value="1"/>
</dbReference>
<dbReference type="Proteomes" id="UP000184543">
    <property type="component" value="Unassembled WGS sequence"/>
</dbReference>
<reference evidence="3" key="1">
    <citation type="submission" date="2016-11" db="EMBL/GenBank/DDBJ databases">
        <authorList>
            <person name="Varghese N."/>
            <person name="Submissions S."/>
        </authorList>
    </citation>
    <scope>NUCLEOTIDE SEQUENCE [LARGE SCALE GENOMIC DNA]</scope>
    <source>
        <strain evidence="3">DSM 19858</strain>
    </source>
</reference>
<organism evidence="2 3">
    <name type="scientific">Pseudozobellia thermophila</name>
    <dbReference type="NCBI Taxonomy" id="192903"/>
    <lineage>
        <taxon>Bacteria</taxon>
        <taxon>Pseudomonadati</taxon>
        <taxon>Bacteroidota</taxon>
        <taxon>Flavobacteriia</taxon>
        <taxon>Flavobacteriales</taxon>
        <taxon>Flavobacteriaceae</taxon>
        <taxon>Pseudozobellia</taxon>
    </lineage>
</organism>
<dbReference type="InterPro" id="IPR027843">
    <property type="entry name" value="DUF4440"/>
</dbReference>
<evidence type="ECO:0000313" key="2">
    <source>
        <dbReference type="EMBL" id="SHI62873.1"/>
    </source>
</evidence>
<feature type="domain" description="DUF4440" evidence="1">
    <location>
        <begin position="37"/>
        <end position="140"/>
    </location>
</feature>
<dbReference type="EMBL" id="FQYU01000001">
    <property type="protein sequence ID" value="SHI62873.1"/>
    <property type="molecule type" value="Genomic_DNA"/>
</dbReference>
<dbReference type="Gene3D" id="3.10.450.50">
    <property type="match status" value="1"/>
</dbReference>
<protein>
    <recommendedName>
        <fullName evidence="1">DUF4440 domain-containing protein</fullName>
    </recommendedName>
</protein>
<dbReference type="InterPro" id="IPR032710">
    <property type="entry name" value="NTF2-like_dom_sf"/>
</dbReference>
<dbReference type="STRING" id="192903.SAMN04488513_101832"/>
<keyword evidence="3" id="KW-1185">Reference proteome</keyword>
<gene>
    <name evidence="2" type="ORF">SAMN04488513_101832</name>
</gene>
<proteinExistence type="predicted"/>
<dbReference type="AlphaFoldDB" id="A0A1M6CPR2"/>
<dbReference type="InterPro" id="IPR011944">
    <property type="entry name" value="Steroid_delta5-4_isomerase"/>
</dbReference>
<dbReference type="Pfam" id="PF14534">
    <property type="entry name" value="DUF4440"/>
    <property type="match status" value="1"/>
</dbReference>